<dbReference type="PANTHER" id="PTHR48048:SF20">
    <property type="entry name" value="GLYCOSYLTRANSFERASE"/>
    <property type="match status" value="1"/>
</dbReference>
<dbReference type="AlphaFoldDB" id="A0A314XWB6"/>
<keyword evidence="4" id="KW-1185">Reference proteome</keyword>
<sequence>MHCGWNIVLEAVIVGMPMVAWPLYAEQHLNRSVLVKDMEMAIVVEQREEDGFVFGDELERSIRELMES</sequence>
<name>A0A314XWB6_PRUYE</name>
<dbReference type="OrthoDB" id="1191534at2759"/>
<dbReference type="Proteomes" id="UP000250321">
    <property type="component" value="Unassembled WGS sequence"/>
</dbReference>
<gene>
    <name evidence="3" type="ORF">Pyn_32478</name>
</gene>
<evidence type="ECO:0000256" key="1">
    <source>
        <dbReference type="ARBA" id="ARBA00022676"/>
    </source>
</evidence>
<dbReference type="SUPFAM" id="SSF53756">
    <property type="entry name" value="UDP-Glycosyltransferase/glycogen phosphorylase"/>
    <property type="match status" value="1"/>
</dbReference>
<evidence type="ECO:0000313" key="3">
    <source>
        <dbReference type="EMBL" id="PQP99554.1"/>
    </source>
</evidence>
<comment type="caution">
    <text evidence="3">The sequence shown here is derived from an EMBL/GenBank/DDBJ whole genome shotgun (WGS) entry which is preliminary data.</text>
</comment>
<keyword evidence="1" id="KW-0328">Glycosyltransferase</keyword>
<proteinExistence type="predicted"/>
<evidence type="ECO:0000256" key="2">
    <source>
        <dbReference type="ARBA" id="ARBA00022679"/>
    </source>
</evidence>
<keyword evidence="2 3" id="KW-0808">Transferase</keyword>
<dbReference type="InterPro" id="IPR050481">
    <property type="entry name" value="UDP-glycosyltransf_plant"/>
</dbReference>
<organism evidence="3 4">
    <name type="scientific">Prunus yedoensis var. nudiflora</name>
    <dbReference type="NCBI Taxonomy" id="2094558"/>
    <lineage>
        <taxon>Eukaryota</taxon>
        <taxon>Viridiplantae</taxon>
        <taxon>Streptophyta</taxon>
        <taxon>Embryophyta</taxon>
        <taxon>Tracheophyta</taxon>
        <taxon>Spermatophyta</taxon>
        <taxon>Magnoliopsida</taxon>
        <taxon>eudicotyledons</taxon>
        <taxon>Gunneridae</taxon>
        <taxon>Pentapetalae</taxon>
        <taxon>rosids</taxon>
        <taxon>fabids</taxon>
        <taxon>Rosales</taxon>
        <taxon>Rosaceae</taxon>
        <taxon>Amygdaloideae</taxon>
        <taxon>Amygdaleae</taxon>
        <taxon>Prunus</taxon>
    </lineage>
</organism>
<dbReference type="EMBL" id="PJQY01001800">
    <property type="protein sequence ID" value="PQP99554.1"/>
    <property type="molecule type" value="Genomic_DNA"/>
</dbReference>
<accession>A0A314XWB6</accession>
<dbReference type="PANTHER" id="PTHR48048">
    <property type="entry name" value="GLYCOSYLTRANSFERASE"/>
    <property type="match status" value="1"/>
</dbReference>
<protein>
    <submittedName>
        <fullName evidence="3">UDP-glycosyltransferase 88F5</fullName>
    </submittedName>
</protein>
<dbReference type="GO" id="GO:0035251">
    <property type="term" value="F:UDP-glucosyltransferase activity"/>
    <property type="evidence" value="ECO:0007669"/>
    <property type="project" value="InterPro"/>
</dbReference>
<evidence type="ECO:0000313" key="4">
    <source>
        <dbReference type="Proteomes" id="UP000250321"/>
    </source>
</evidence>
<dbReference type="Gene3D" id="3.40.50.2000">
    <property type="entry name" value="Glycogen Phosphorylase B"/>
    <property type="match status" value="1"/>
</dbReference>
<reference evidence="3 4" key="1">
    <citation type="submission" date="2018-02" db="EMBL/GenBank/DDBJ databases">
        <title>Draft genome of wild Prunus yedoensis var. nudiflora.</title>
        <authorList>
            <person name="Baek S."/>
            <person name="Kim J.-H."/>
            <person name="Choi K."/>
            <person name="Kim G.-B."/>
            <person name="Cho A."/>
            <person name="Jang H."/>
            <person name="Shin C.-H."/>
            <person name="Yu H.-J."/>
            <person name="Mun J.-H."/>
        </authorList>
    </citation>
    <scope>NUCLEOTIDE SEQUENCE [LARGE SCALE GENOMIC DNA]</scope>
    <source>
        <strain evidence="4">cv. Jeju island</strain>
        <tissue evidence="3">Leaf</tissue>
    </source>
</reference>
<dbReference type="InterPro" id="IPR002213">
    <property type="entry name" value="UDP_glucos_trans"/>
</dbReference>
<dbReference type="STRING" id="2094558.A0A314XWB6"/>
<dbReference type="Pfam" id="PF00201">
    <property type="entry name" value="UDPGT"/>
    <property type="match status" value="1"/>
</dbReference>